<dbReference type="RefSeq" id="WP_249095882.1">
    <property type="nucleotide sequence ID" value="NZ_JAMAST010000001.1"/>
</dbReference>
<dbReference type="NCBIfam" id="TIGR00040">
    <property type="entry name" value="yfcE"/>
    <property type="match status" value="1"/>
</dbReference>
<keyword evidence="5" id="KW-1185">Reference proteome</keyword>
<evidence type="ECO:0000259" key="3">
    <source>
        <dbReference type="Pfam" id="PF12850"/>
    </source>
</evidence>
<dbReference type="PANTHER" id="PTHR11124">
    <property type="entry name" value="VACUOLAR SORTING PROTEIN VPS29"/>
    <property type="match status" value="1"/>
</dbReference>
<dbReference type="Gene3D" id="3.60.21.10">
    <property type="match status" value="1"/>
</dbReference>
<comment type="caution">
    <text evidence="4">The sequence shown here is derived from an EMBL/GenBank/DDBJ whole genome shotgun (WGS) entry which is preliminary data.</text>
</comment>
<dbReference type="EMBL" id="JAMAST010000001">
    <property type="protein sequence ID" value="MCL1630554.1"/>
    <property type="molecule type" value="Genomic_DNA"/>
</dbReference>
<evidence type="ECO:0000256" key="2">
    <source>
        <dbReference type="RuleBase" id="RU362039"/>
    </source>
</evidence>
<gene>
    <name evidence="4" type="ORF">M3N64_01125</name>
</gene>
<dbReference type="Proteomes" id="UP001203004">
    <property type="component" value="Unassembled WGS sequence"/>
</dbReference>
<evidence type="ECO:0000313" key="4">
    <source>
        <dbReference type="EMBL" id="MCL1630554.1"/>
    </source>
</evidence>
<reference evidence="4 5" key="1">
    <citation type="submission" date="2022-05" db="EMBL/GenBank/DDBJ databases">
        <title>Sporolactobacillus sp nov CPB3-1, isolated from tree bark (Mangifera indica L.).</title>
        <authorList>
            <person name="Phuengjayaem S."/>
            <person name="Tanasupawat S."/>
        </authorList>
    </citation>
    <scope>NUCLEOTIDE SEQUENCE [LARGE SCALE GENOMIC DNA]</scope>
    <source>
        <strain evidence="4 5">CPB3-1</strain>
    </source>
</reference>
<evidence type="ECO:0000313" key="5">
    <source>
        <dbReference type="Proteomes" id="UP001203004"/>
    </source>
</evidence>
<feature type="domain" description="Calcineurin-like phosphoesterase" evidence="3">
    <location>
        <begin position="1"/>
        <end position="145"/>
    </location>
</feature>
<organism evidence="4 5">
    <name type="scientific">Sporolactobacillus mangiferae</name>
    <dbReference type="NCBI Taxonomy" id="2940498"/>
    <lineage>
        <taxon>Bacteria</taxon>
        <taxon>Bacillati</taxon>
        <taxon>Bacillota</taxon>
        <taxon>Bacilli</taxon>
        <taxon>Bacillales</taxon>
        <taxon>Sporolactobacillaceae</taxon>
        <taxon>Sporolactobacillus</taxon>
    </lineage>
</organism>
<dbReference type="EC" id="3.1.4.-" evidence="2"/>
<dbReference type="InterPro" id="IPR024654">
    <property type="entry name" value="Calcineurin-like_PHP_lpxH"/>
</dbReference>
<accession>A0ABT0M6R0</accession>
<sequence>MKALIVSDTHGLSHELTELKERYADHVDAMIHCGDSELYPDRMEMDGFFPVEGNCDAPGAYPNERIVRIGALNILIAHGHLFGVRQSPTRLCDCGLERNADIICFGHTHVAGAFQQEHMIVINPGSLRLPRNYHEGTYVILDYNQQKKSACVNYYNAAGEPVDIFSKSFNLTD</sequence>
<dbReference type="InterPro" id="IPR000979">
    <property type="entry name" value="Phosphodiesterase_MJ0936/Vps29"/>
</dbReference>
<evidence type="ECO:0000256" key="1">
    <source>
        <dbReference type="ARBA" id="ARBA00008950"/>
    </source>
</evidence>
<dbReference type="SUPFAM" id="SSF56300">
    <property type="entry name" value="Metallo-dependent phosphatases"/>
    <property type="match status" value="1"/>
</dbReference>
<dbReference type="Pfam" id="PF12850">
    <property type="entry name" value="Metallophos_2"/>
    <property type="match status" value="1"/>
</dbReference>
<keyword evidence="2" id="KW-0479">Metal-binding</keyword>
<dbReference type="InterPro" id="IPR029052">
    <property type="entry name" value="Metallo-depent_PP-like"/>
</dbReference>
<comment type="similarity">
    <text evidence="1 2">Belongs to the metallophosphoesterase superfamily. YfcE family.</text>
</comment>
<comment type="cofactor">
    <cofactor evidence="2">
        <name>a divalent metal cation</name>
        <dbReference type="ChEBI" id="CHEBI:60240"/>
    </cofactor>
</comment>
<protein>
    <recommendedName>
        <fullName evidence="2">Phosphoesterase</fullName>
        <ecNumber evidence="2">3.1.4.-</ecNumber>
    </recommendedName>
</protein>
<proteinExistence type="inferred from homology"/>
<name>A0ABT0M6R0_9BACL</name>